<sequence>MTSWICDQCGYNLETDTPPEKCPSCKKDCTFVDNSCYTPDCAGTPNDPRITGKE</sequence>
<reference evidence="2 3" key="1">
    <citation type="journal article" date="2013" name="Genome Announc.">
        <title>Draft Genome Sequence of Desulfotignum phosphitoxidans DSM 13687 Strain FiPS-3.</title>
        <authorList>
            <person name="Poehlein A."/>
            <person name="Daniel R."/>
            <person name="Simeonova D.D."/>
        </authorList>
    </citation>
    <scope>NUCLEOTIDE SEQUENCE [LARGE SCALE GENOMIC DNA]</scope>
    <source>
        <strain evidence="2 3">DSM 13687</strain>
    </source>
</reference>
<proteinExistence type="predicted"/>
<evidence type="ECO:0000259" key="1">
    <source>
        <dbReference type="Pfam" id="PF21349"/>
    </source>
</evidence>
<dbReference type="Proteomes" id="UP000014216">
    <property type="component" value="Unassembled WGS sequence"/>
</dbReference>
<dbReference type="Pfam" id="PF21349">
    <property type="entry name" value="RUBY_RBDX"/>
    <property type="match status" value="1"/>
</dbReference>
<dbReference type="InterPro" id="IPR048574">
    <property type="entry name" value="RUBY_RBDX"/>
</dbReference>
<dbReference type="EMBL" id="APJX01000010">
    <property type="protein sequence ID" value="EMS78053.1"/>
    <property type="molecule type" value="Genomic_DNA"/>
</dbReference>
<accession>S0FSJ0</accession>
<keyword evidence="3" id="KW-1185">Reference proteome</keyword>
<gene>
    <name evidence="2" type="ORF">Dpo_10c00460</name>
</gene>
<protein>
    <recommendedName>
        <fullName evidence="1">Rubrerythrin rubredoxin-like domain-containing protein</fullName>
    </recommendedName>
</protein>
<evidence type="ECO:0000313" key="2">
    <source>
        <dbReference type="EMBL" id="EMS78053.1"/>
    </source>
</evidence>
<dbReference type="AlphaFoldDB" id="S0FSJ0"/>
<organism evidence="2 3">
    <name type="scientific">Desulfotignum phosphitoxidans DSM 13687</name>
    <dbReference type="NCBI Taxonomy" id="1286635"/>
    <lineage>
        <taxon>Bacteria</taxon>
        <taxon>Pseudomonadati</taxon>
        <taxon>Thermodesulfobacteriota</taxon>
        <taxon>Desulfobacteria</taxon>
        <taxon>Desulfobacterales</taxon>
        <taxon>Desulfobacteraceae</taxon>
        <taxon>Desulfotignum</taxon>
    </lineage>
</organism>
<dbReference type="RefSeq" id="WP_006967847.1">
    <property type="nucleotide sequence ID" value="NZ_APJX01000010.1"/>
</dbReference>
<dbReference type="Gene3D" id="2.20.28.10">
    <property type="match status" value="1"/>
</dbReference>
<name>S0FSJ0_9BACT</name>
<comment type="caution">
    <text evidence="2">The sequence shown here is derived from an EMBL/GenBank/DDBJ whole genome shotgun (WGS) entry which is preliminary data.</text>
</comment>
<dbReference type="SUPFAM" id="SSF57802">
    <property type="entry name" value="Rubredoxin-like"/>
    <property type="match status" value="1"/>
</dbReference>
<feature type="domain" description="Rubrerythrin rubredoxin-like" evidence="1">
    <location>
        <begin position="4"/>
        <end position="28"/>
    </location>
</feature>
<evidence type="ECO:0000313" key="3">
    <source>
        <dbReference type="Proteomes" id="UP000014216"/>
    </source>
</evidence>